<name>A0A235BWZ6_UNCW3</name>
<proteinExistence type="predicted"/>
<sequence>MAKEKEIKREEICYQITRDSYIYQAVERFIETTRRIDKSTSISKYTKFQYFLIKRDKDNKILSMKEYPSINSLLKDFKHKHDPEGAVMKAQCALCEVPLIKFYENYPNPVCRECDSKAVNLRGEEPKWNSWADEGENPVFINGKKCWRRYRFGGYITMFDPYDSRDEAEFYEKSGFIKKRKRREV</sequence>
<dbReference type="EMBL" id="NOZQ01000056">
    <property type="protein sequence ID" value="OYD16669.1"/>
    <property type="molecule type" value="Genomic_DNA"/>
</dbReference>
<comment type="caution">
    <text evidence="1">The sequence shown here is derived from an EMBL/GenBank/DDBJ whole genome shotgun (WGS) entry which is preliminary data.</text>
</comment>
<protein>
    <submittedName>
        <fullName evidence="1">Uncharacterized protein</fullName>
    </submittedName>
</protein>
<gene>
    <name evidence="1" type="ORF">CH333_02895</name>
</gene>
<dbReference type="Proteomes" id="UP000215215">
    <property type="component" value="Unassembled WGS sequence"/>
</dbReference>
<accession>A0A235BWZ6</accession>
<evidence type="ECO:0000313" key="1">
    <source>
        <dbReference type="EMBL" id="OYD16669.1"/>
    </source>
</evidence>
<reference evidence="1 2" key="1">
    <citation type="submission" date="2017-07" db="EMBL/GenBank/DDBJ databases">
        <title>Recovery of genomes from metagenomes via a dereplication, aggregation, and scoring strategy.</title>
        <authorList>
            <person name="Sieber C.M."/>
            <person name="Probst A.J."/>
            <person name="Sharrar A."/>
            <person name="Thomas B.C."/>
            <person name="Hess M."/>
            <person name="Tringe S.G."/>
            <person name="Banfield J.F."/>
        </authorList>
    </citation>
    <scope>NUCLEOTIDE SEQUENCE [LARGE SCALE GENOMIC DNA]</scope>
    <source>
        <strain evidence="1">JGI_Cruoil_03_44_89</strain>
    </source>
</reference>
<dbReference type="AlphaFoldDB" id="A0A235BWZ6"/>
<organism evidence="1 2">
    <name type="scientific">candidate division WOR-3 bacterium JGI_Cruoil_03_44_89</name>
    <dbReference type="NCBI Taxonomy" id="1973748"/>
    <lineage>
        <taxon>Bacteria</taxon>
        <taxon>Bacteria division WOR-3</taxon>
    </lineage>
</organism>
<evidence type="ECO:0000313" key="2">
    <source>
        <dbReference type="Proteomes" id="UP000215215"/>
    </source>
</evidence>